<keyword evidence="7 9" id="KW-0503">Monooxygenase</keyword>
<feature type="region of interest" description="Disordered" evidence="8">
    <location>
        <begin position="64"/>
        <end position="88"/>
    </location>
</feature>
<comment type="cofactor">
    <cofactor evidence="1">
        <name>FAD</name>
        <dbReference type="ChEBI" id="CHEBI:57692"/>
    </cofactor>
</comment>
<evidence type="ECO:0000313" key="9">
    <source>
        <dbReference type="EMBL" id="KAF2260643.1"/>
    </source>
</evidence>
<dbReference type="GO" id="GO:0004499">
    <property type="term" value="F:N,N-dimethylaniline monooxygenase activity"/>
    <property type="evidence" value="ECO:0007669"/>
    <property type="project" value="InterPro"/>
</dbReference>
<sequence>MLSLRARSIAIIGAGPSGLAAAKYLRAEKAFDKIVIFEQRSSSGGIWNYTPDDRDEELFKVPRTDPKAKNQNPIWRESRQPSTKSLGVNEQDCVTKRVSFLSPIYERLETNIPRGLMGFQDLDWPADSQLFPKHETVLSYITEYGKDVQNLIQYETQVTNVSPTDSSPTGSWRIKTRKLRSNEENEEEFDALVVANGHFIVPYVPDILAIKEWNEKFPGAISHSKYFRRPEDFSGKKVVVVGNSASGLDISSQIVAYAKLPILWSSRSPSRFSPAADPRKREHPPIKRFLPENGGVEFEDGVIETDIDAVVFATGYFYSFPFLEDVKPELITDGTHVQHTYKHLFYAPRPTLSFMVLNQRIIPFPVAESQAGVLARVYSGRLALPTYEEMRRWEEKTIEEMGDGGDFHLLPFPKDGYFINEMSNWAITAPLREGLENNGKGMIPPAWGEWEFWCREKFPTIRSVFGERGEERHGIRSLEELGFVYEERVKEVNGSGEKIL</sequence>
<accession>A0A9P4K4D4</accession>
<keyword evidence="6" id="KW-0560">Oxidoreductase</keyword>
<dbReference type="OrthoDB" id="66881at2759"/>
<dbReference type="PANTHER" id="PTHR23023">
    <property type="entry name" value="DIMETHYLANILINE MONOOXYGENASE"/>
    <property type="match status" value="1"/>
</dbReference>
<evidence type="ECO:0000256" key="8">
    <source>
        <dbReference type="SAM" id="MobiDB-lite"/>
    </source>
</evidence>
<comment type="similarity">
    <text evidence="2">Belongs to the FMO family.</text>
</comment>
<keyword evidence="10" id="KW-1185">Reference proteome</keyword>
<evidence type="ECO:0000256" key="2">
    <source>
        <dbReference type="ARBA" id="ARBA00009183"/>
    </source>
</evidence>
<dbReference type="InterPro" id="IPR050346">
    <property type="entry name" value="FMO-like"/>
</dbReference>
<proteinExistence type="inferred from homology"/>
<dbReference type="Gene3D" id="3.50.50.60">
    <property type="entry name" value="FAD/NAD(P)-binding domain"/>
    <property type="match status" value="2"/>
</dbReference>
<dbReference type="InterPro" id="IPR020946">
    <property type="entry name" value="Flavin_mOase-like"/>
</dbReference>
<evidence type="ECO:0000256" key="4">
    <source>
        <dbReference type="ARBA" id="ARBA00022827"/>
    </source>
</evidence>
<protein>
    <submittedName>
        <fullName evidence="9">Flavin-containing monooxygenase</fullName>
    </submittedName>
</protein>
<evidence type="ECO:0000256" key="5">
    <source>
        <dbReference type="ARBA" id="ARBA00022857"/>
    </source>
</evidence>
<dbReference type="FunFam" id="3.50.50.60:FF:000138">
    <property type="entry name" value="Flavin-containing monooxygenase"/>
    <property type="match status" value="1"/>
</dbReference>
<dbReference type="EMBL" id="ML986676">
    <property type="protein sequence ID" value="KAF2260643.1"/>
    <property type="molecule type" value="Genomic_DNA"/>
</dbReference>
<dbReference type="InterPro" id="IPR036188">
    <property type="entry name" value="FAD/NAD-bd_sf"/>
</dbReference>
<dbReference type="PRINTS" id="PR00370">
    <property type="entry name" value="FMOXYGENASE"/>
</dbReference>
<dbReference type="InterPro" id="IPR000960">
    <property type="entry name" value="Flavin_mOase"/>
</dbReference>
<evidence type="ECO:0000313" key="10">
    <source>
        <dbReference type="Proteomes" id="UP000800093"/>
    </source>
</evidence>
<dbReference type="Pfam" id="PF13450">
    <property type="entry name" value="NAD_binding_8"/>
    <property type="match status" value="1"/>
</dbReference>
<reference evidence="10" key="1">
    <citation type="journal article" date="2020" name="Stud. Mycol.">
        <title>101 Dothideomycetes genomes: A test case for predicting lifestyles and emergence of pathogens.</title>
        <authorList>
            <person name="Haridas S."/>
            <person name="Albert R."/>
            <person name="Binder M."/>
            <person name="Bloem J."/>
            <person name="LaButti K."/>
            <person name="Salamov A."/>
            <person name="Andreopoulos B."/>
            <person name="Baker S."/>
            <person name="Barry K."/>
            <person name="Bills G."/>
            <person name="Bluhm B."/>
            <person name="Cannon C."/>
            <person name="Castanera R."/>
            <person name="Culley D."/>
            <person name="Daum C."/>
            <person name="Ezra D."/>
            <person name="Gonzalez J."/>
            <person name="Henrissat B."/>
            <person name="Kuo A."/>
            <person name="Liang C."/>
            <person name="Lipzen A."/>
            <person name="Lutzoni F."/>
            <person name="Magnuson J."/>
            <person name="Mondo S."/>
            <person name="Nolan M."/>
            <person name="Ohm R."/>
            <person name="Pangilinan J."/>
            <person name="Park H.-J."/>
            <person name="Ramirez L."/>
            <person name="Alfaro M."/>
            <person name="Sun H."/>
            <person name="Tritt A."/>
            <person name="Yoshinaga Y."/>
            <person name="Zwiers L.-H."/>
            <person name="Turgeon B."/>
            <person name="Goodwin S."/>
            <person name="Spatafora J."/>
            <person name="Crous P."/>
            <person name="Grigoriev I."/>
        </authorList>
    </citation>
    <scope>NUCLEOTIDE SEQUENCE [LARGE SCALE GENOMIC DNA]</scope>
    <source>
        <strain evidence="10">CBS 304.66</strain>
    </source>
</reference>
<organism evidence="9 10">
    <name type="scientific">Lojkania enalia</name>
    <dbReference type="NCBI Taxonomy" id="147567"/>
    <lineage>
        <taxon>Eukaryota</taxon>
        <taxon>Fungi</taxon>
        <taxon>Dikarya</taxon>
        <taxon>Ascomycota</taxon>
        <taxon>Pezizomycotina</taxon>
        <taxon>Dothideomycetes</taxon>
        <taxon>Pleosporomycetidae</taxon>
        <taxon>Pleosporales</taxon>
        <taxon>Pleosporales incertae sedis</taxon>
        <taxon>Lojkania</taxon>
    </lineage>
</organism>
<dbReference type="Pfam" id="PF00743">
    <property type="entry name" value="FMO-like"/>
    <property type="match status" value="2"/>
</dbReference>
<keyword evidence="5" id="KW-0521">NADP</keyword>
<evidence type="ECO:0000256" key="7">
    <source>
        <dbReference type="ARBA" id="ARBA00023033"/>
    </source>
</evidence>
<evidence type="ECO:0000256" key="6">
    <source>
        <dbReference type="ARBA" id="ARBA00023002"/>
    </source>
</evidence>
<dbReference type="Proteomes" id="UP000800093">
    <property type="component" value="Unassembled WGS sequence"/>
</dbReference>
<gene>
    <name evidence="9" type="ORF">CC78DRAFT_472493</name>
</gene>
<dbReference type="GO" id="GO:0050660">
    <property type="term" value="F:flavin adenine dinucleotide binding"/>
    <property type="evidence" value="ECO:0007669"/>
    <property type="project" value="InterPro"/>
</dbReference>
<dbReference type="SUPFAM" id="SSF51905">
    <property type="entry name" value="FAD/NAD(P)-binding domain"/>
    <property type="match status" value="2"/>
</dbReference>
<evidence type="ECO:0000256" key="1">
    <source>
        <dbReference type="ARBA" id="ARBA00001974"/>
    </source>
</evidence>
<comment type="caution">
    <text evidence="9">The sequence shown here is derived from an EMBL/GenBank/DDBJ whole genome shotgun (WGS) entry which is preliminary data.</text>
</comment>
<evidence type="ECO:0000256" key="3">
    <source>
        <dbReference type="ARBA" id="ARBA00022630"/>
    </source>
</evidence>
<dbReference type="AlphaFoldDB" id="A0A9P4K4D4"/>
<dbReference type="GO" id="GO:0050661">
    <property type="term" value="F:NADP binding"/>
    <property type="evidence" value="ECO:0007669"/>
    <property type="project" value="InterPro"/>
</dbReference>
<name>A0A9P4K4D4_9PLEO</name>
<keyword evidence="3" id="KW-0285">Flavoprotein</keyword>
<keyword evidence="4" id="KW-0274">FAD</keyword>